<organism evidence="1 2">
    <name type="scientific">Sandarakinorhabdus fusca</name>
    <dbReference type="NCBI Taxonomy" id="1439888"/>
    <lineage>
        <taxon>Bacteria</taxon>
        <taxon>Pseudomonadati</taxon>
        <taxon>Pseudomonadota</taxon>
        <taxon>Alphaproteobacteria</taxon>
        <taxon>Sphingomonadales</taxon>
        <taxon>Sphingosinicellaceae</taxon>
        <taxon>Sandarakinorhabdus</taxon>
    </lineage>
</organism>
<dbReference type="Proteomes" id="UP000481327">
    <property type="component" value="Unassembled WGS sequence"/>
</dbReference>
<keyword evidence="2" id="KW-1185">Reference proteome</keyword>
<sequence length="166" mass="17498">MLAVSAPAAAQAPADLMAGCIGIARDADRLACFDAALAKVSPQARAASEARAVETARLKAAEAAAEAEAKRDSFGAEGVAARGEKRFAPPPGEMQEVETAITEVLTNSSGLGVFLLENGQLWKQADTARLPNVRVGDRVKLTRGPLGGYKLNFLKQKGWVLVKRVR</sequence>
<comment type="caution">
    <text evidence="1">The sequence shown here is derived from an EMBL/GenBank/DDBJ whole genome shotgun (WGS) entry which is preliminary data.</text>
</comment>
<dbReference type="RefSeq" id="WP_152578839.1">
    <property type="nucleotide sequence ID" value="NZ_JAATJI010000001.1"/>
</dbReference>
<name>A0A7C9GX17_9SPHN</name>
<accession>A0A7C9GX17</accession>
<proteinExistence type="predicted"/>
<reference evidence="1 2" key="1">
    <citation type="submission" date="2019-09" db="EMBL/GenBank/DDBJ databases">
        <title>Polymorphobacter sp. isolated from a lake in China.</title>
        <authorList>
            <person name="Liu Z."/>
        </authorList>
    </citation>
    <scope>NUCLEOTIDE SEQUENCE [LARGE SCALE GENOMIC DNA]</scope>
    <source>
        <strain evidence="1 2">D40P</strain>
    </source>
</reference>
<dbReference type="OrthoDB" id="7596780at2"/>
<dbReference type="EMBL" id="WIOL01000006">
    <property type="protein sequence ID" value="MQT18369.1"/>
    <property type="molecule type" value="Genomic_DNA"/>
</dbReference>
<evidence type="ECO:0000313" key="2">
    <source>
        <dbReference type="Proteomes" id="UP000481327"/>
    </source>
</evidence>
<gene>
    <name evidence="1" type="ORF">F3168_14030</name>
</gene>
<evidence type="ECO:0000313" key="1">
    <source>
        <dbReference type="EMBL" id="MQT18369.1"/>
    </source>
</evidence>
<protein>
    <submittedName>
        <fullName evidence="1">Uncharacterized protein</fullName>
    </submittedName>
</protein>
<dbReference type="AlphaFoldDB" id="A0A7C9GX17"/>